<evidence type="ECO:0000256" key="1">
    <source>
        <dbReference type="ARBA" id="ARBA00004776"/>
    </source>
</evidence>
<keyword evidence="3" id="KW-0328">Glycosyltransferase</keyword>
<organism evidence="7 8">
    <name type="scientific">Agromyces ramosus</name>
    <dbReference type="NCBI Taxonomy" id="33879"/>
    <lineage>
        <taxon>Bacteria</taxon>
        <taxon>Bacillati</taxon>
        <taxon>Actinomycetota</taxon>
        <taxon>Actinomycetes</taxon>
        <taxon>Micrococcales</taxon>
        <taxon>Microbacteriaceae</taxon>
        <taxon>Agromyces</taxon>
    </lineage>
</organism>
<reference evidence="7 8" key="1">
    <citation type="submission" date="2019-02" db="EMBL/GenBank/DDBJ databases">
        <title>Genomic Encyclopedia of Type Strains, Phase IV (KMG-IV): sequencing the most valuable type-strain genomes for metagenomic binning, comparative biology and taxonomic classification.</title>
        <authorList>
            <person name="Goeker M."/>
        </authorList>
    </citation>
    <scope>NUCLEOTIDE SEQUENCE [LARGE SCALE GENOMIC DNA]</scope>
    <source>
        <strain evidence="7 8">DSM 43045</strain>
    </source>
</reference>
<feature type="domain" description="Galactofuranosyltransferase-2 C-terminal" evidence="6">
    <location>
        <begin position="454"/>
        <end position="648"/>
    </location>
</feature>
<dbReference type="Gene3D" id="3.90.550.60">
    <property type="match status" value="1"/>
</dbReference>
<dbReference type="SUPFAM" id="SSF53448">
    <property type="entry name" value="Nucleotide-diphospho-sugar transferases"/>
    <property type="match status" value="1"/>
</dbReference>
<keyword evidence="4 7" id="KW-0808">Transferase</keyword>
<dbReference type="GO" id="GO:0016757">
    <property type="term" value="F:glycosyltransferase activity"/>
    <property type="evidence" value="ECO:0007669"/>
    <property type="project" value="UniProtKB-KW"/>
</dbReference>
<evidence type="ECO:0000313" key="7">
    <source>
        <dbReference type="EMBL" id="RZS68482.1"/>
    </source>
</evidence>
<name>A0A4Q7MNW4_9MICO</name>
<sequence length="688" mass="75764">MVHRVVFPEHPDPRVLPLYLDAQAWTSLPASADAAADLARRRGLPESSHTRSVRLTDLDARGMLRGRRGLDVPASSTVSLATYFNAFPASYWSRWTSLEAVTLRVRTSGTGSITVLRSNARAVVQVVESVDVAGDTTSEFELPLTAFLDGGWLWFDLRAGAPGLTMVDADWLAPESASPRTTGTASIAITTMDRGAMCVELLSGIGSDAAALEAIDDVWVVDQGSTPVENAPGFDVARDRLGGRLRVIQQDNLGGSGGFSRGMLEAVRSQRSEYVLLLDDDAEVEPEGIRRAIEFANFARTATIVGGHMFDMYDRAKLHALAEVVRPHDFMWGPITPGRHDLGDANLRQTPWLHRRYDVDYNGWWMCLIPVSVVREVGASLPAFIKWDDAEYSLRARAAGVPTVSLPGAAVWHVSWVDKDDSHDWQAFFHARNRLVTALLHSSERGGGRLWRANLADDLKHLLTMDYATVALRHEAIRSVFDGPEGLHDDLRTRLPRVRELGRGFREWQPIRDRAALARVPSGRVDASDPSKVDAGPSGIRLGVWLARQVSRHSLAPVPATRSAHPTVHLAFQDARWFVVPTHDSVLVSRADGSGATWHLREPRRFRRMLADSARLNLAYRRRWSRLRSQYRDAITDLTSLDAWAATLDGGTATATAPVEEAITSARRGLQGRDRLVGGAIVDLPPSS</sequence>
<evidence type="ECO:0000259" key="5">
    <source>
        <dbReference type="Pfam" id="PF17994"/>
    </source>
</evidence>
<dbReference type="Pfam" id="PF13641">
    <property type="entry name" value="Glyco_tranf_2_3"/>
    <property type="match status" value="1"/>
</dbReference>
<evidence type="ECO:0000313" key="8">
    <source>
        <dbReference type="Proteomes" id="UP000293289"/>
    </source>
</evidence>
<dbReference type="InterPro" id="IPR040492">
    <property type="entry name" value="GlfT2_N"/>
</dbReference>
<dbReference type="AlphaFoldDB" id="A0A4Q7MNW4"/>
<dbReference type="InterPro" id="IPR029044">
    <property type="entry name" value="Nucleotide-diphossugar_trans"/>
</dbReference>
<dbReference type="EMBL" id="SGWY01000001">
    <property type="protein sequence ID" value="RZS68482.1"/>
    <property type="molecule type" value="Genomic_DNA"/>
</dbReference>
<feature type="domain" description="Galactofuranosyltransferase GlfT2 N-terminal" evidence="5">
    <location>
        <begin position="60"/>
        <end position="174"/>
    </location>
</feature>
<dbReference type="PANTHER" id="PTHR43179">
    <property type="entry name" value="RHAMNOSYLTRANSFERASE WBBL"/>
    <property type="match status" value="1"/>
</dbReference>
<dbReference type="Pfam" id="PF19320">
    <property type="entry name" value="GlfT2_domain3"/>
    <property type="match status" value="1"/>
</dbReference>
<dbReference type="PANTHER" id="PTHR43179:SF12">
    <property type="entry name" value="GALACTOFURANOSYLTRANSFERASE GLFT2"/>
    <property type="match status" value="1"/>
</dbReference>
<proteinExistence type="inferred from homology"/>
<evidence type="ECO:0000256" key="2">
    <source>
        <dbReference type="ARBA" id="ARBA00006739"/>
    </source>
</evidence>
<protein>
    <submittedName>
        <fullName evidence="7">Galactofuranosylgalactofuranosylrhamnosyl-N-acetylglucosaminyl-diphospho-decaprenol beta-1,5/1,6-galactofuranosyltransferase</fullName>
    </submittedName>
</protein>
<evidence type="ECO:0000256" key="3">
    <source>
        <dbReference type="ARBA" id="ARBA00022676"/>
    </source>
</evidence>
<gene>
    <name evidence="7" type="ORF">EV187_0911</name>
</gene>
<comment type="pathway">
    <text evidence="1">Cell wall biogenesis; cell wall polysaccharide biosynthesis.</text>
</comment>
<dbReference type="Proteomes" id="UP000293289">
    <property type="component" value="Unassembled WGS sequence"/>
</dbReference>
<comment type="similarity">
    <text evidence="2">Belongs to the glycosyltransferase 2 family.</text>
</comment>
<keyword evidence="8" id="KW-1185">Reference proteome</keyword>
<accession>A0A4Q7MNW4</accession>
<comment type="caution">
    <text evidence="7">The sequence shown here is derived from an EMBL/GenBank/DDBJ whole genome shotgun (WGS) entry which is preliminary data.</text>
</comment>
<evidence type="ECO:0000256" key="4">
    <source>
        <dbReference type="ARBA" id="ARBA00022679"/>
    </source>
</evidence>
<dbReference type="Pfam" id="PF17994">
    <property type="entry name" value="Glft2_N"/>
    <property type="match status" value="1"/>
</dbReference>
<dbReference type="InterPro" id="IPR045699">
    <property type="entry name" value="GlfT2_C"/>
</dbReference>
<evidence type="ECO:0000259" key="6">
    <source>
        <dbReference type="Pfam" id="PF19320"/>
    </source>
</evidence>